<dbReference type="AlphaFoldDB" id="A0A0F9MPJ2"/>
<reference evidence="1" key="1">
    <citation type="journal article" date="2015" name="Nature">
        <title>Complex archaea that bridge the gap between prokaryotes and eukaryotes.</title>
        <authorList>
            <person name="Spang A."/>
            <person name="Saw J.H."/>
            <person name="Jorgensen S.L."/>
            <person name="Zaremba-Niedzwiedzka K."/>
            <person name="Martijn J."/>
            <person name="Lind A.E."/>
            <person name="van Eijk R."/>
            <person name="Schleper C."/>
            <person name="Guy L."/>
            <person name="Ettema T.J."/>
        </authorList>
    </citation>
    <scope>NUCLEOTIDE SEQUENCE</scope>
</reference>
<accession>A0A0F9MPJ2</accession>
<comment type="caution">
    <text evidence="1">The sequence shown here is derived from an EMBL/GenBank/DDBJ whole genome shotgun (WGS) entry which is preliminary data.</text>
</comment>
<gene>
    <name evidence="1" type="ORF">LCGC14_1129080</name>
</gene>
<name>A0A0F9MPJ2_9ZZZZ</name>
<organism evidence="1">
    <name type="scientific">marine sediment metagenome</name>
    <dbReference type="NCBI Taxonomy" id="412755"/>
    <lineage>
        <taxon>unclassified sequences</taxon>
        <taxon>metagenomes</taxon>
        <taxon>ecological metagenomes</taxon>
    </lineage>
</organism>
<evidence type="ECO:0000313" key="1">
    <source>
        <dbReference type="EMBL" id="KKN01317.1"/>
    </source>
</evidence>
<proteinExistence type="predicted"/>
<dbReference type="EMBL" id="LAZR01005276">
    <property type="protein sequence ID" value="KKN01317.1"/>
    <property type="molecule type" value="Genomic_DNA"/>
</dbReference>
<protein>
    <submittedName>
        <fullName evidence="1">Uncharacterized protein</fullName>
    </submittedName>
</protein>
<sequence>MIKIMTAADKIKRFKTLLLSPHVLTEDEIRALWNIARYPGIIMFRTDTYSANGQGPIIWPEGAYYAFIDRVVQIPRYVIGTLERRGLLKSRHIKECTTQGPISYITWDIVWKKMKAFEQTKELMVQVALGTI</sequence>